<comment type="subcellular location">
    <subcellularLocation>
        <location evidence="4">Nucleus</location>
    </subcellularLocation>
</comment>
<feature type="compositionally biased region" description="Polar residues" evidence="5">
    <location>
        <begin position="114"/>
        <end position="127"/>
    </location>
</feature>
<evidence type="ECO:0000256" key="3">
    <source>
        <dbReference type="ARBA" id="ARBA00023242"/>
    </source>
</evidence>
<evidence type="ECO:0000256" key="1">
    <source>
        <dbReference type="ARBA" id="ARBA00023125"/>
    </source>
</evidence>
<dbReference type="Pfam" id="PF05920">
    <property type="entry name" value="Homeobox_KN"/>
    <property type="match status" value="1"/>
</dbReference>
<dbReference type="InterPro" id="IPR008422">
    <property type="entry name" value="KN_HD"/>
</dbReference>
<feature type="DNA-binding region" description="Homeobox" evidence="4">
    <location>
        <begin position="129"/>
        <end position="191"/>
    </location>
</feature>
<keyword evidence="7" id="KW-0496">Mitochondrion</keyword>
<dbReference type="GO" id="GO:0003677">
    <property type="term" value="F:DNA binding"/>
    <property type="evidence" value="ECO:0007669"/>
    <property type="project" value="UniProtKB-UniRule"/>
</dbReference>
<gene>
    <name evidence="7" type="ORF">PLBR_LOCUS3756</name>
</gene>
<keyword evidence="2 4" id="KW-0371">Homeobox</keyword>
<dbReference type="GO" id="GO:0005634">
    <property type="term" value="C:nucleus"/>
    <property type="evidence" value="ECO:0007669"/>
    <property type="project" value="UniProtKB-SubCell"/>
</dbReference>
<dbReference type="EMBL" id="OVEO01000006">
    <property type="protein sequence ID" value="SPQ96541.1"/>
    <property type="molecule type" value="Genomic_DNA"/>
</dbReference>
<dbReference type="SMART" id="SM00389">
    <property type="entry name" value="HOX"/>
    <property type="match status" value="1"/>
</dbReference>
<proteinExistence type="predicted"/>
<dbReference type="InterPro" id="IPR009057">
    <property type="entry name" value="Homeodomain-like_sf"/>
</dbReference>
<evidence type="ECO:0000259" key="6">
    <source>
        <dbReference type="PROSITE" id="PS50071"/>
    </source>
</evidence>
<dbReference type="PROSITE" id="PS50071">
    <property type="entry name" value="HOMEOBOX_2"/>
    <property type="match status" value="1"/>
</dbReference>
<dbReference type="Proteomes" id="UP000290189">
    <property type="component" value="Unassembled WGS sequence"/>
</dbReference>
<evidence type="ECO:0000256" key="5">
    <source>
        <dbReference type="SAM" id="MobiDB-lite"/>
    </source>
</evidence>
<name>A0A3P3Y8P5_PLABS</name>
<dbReference type="InterPro" id="IPR050224">
    <property type="entry name" value="TALE_homeobox"/>
</dbReference>
<reference evidence="7 8" key="1">
    <citation type="submission" date="2018-03" db="EMBL/GenBank/DDBJ databases">
        <authorList>
            <person name="Fogelqvist J."/>
        </authorList>
    </citation>
    <scope>NUCLEOTIDE SEQUENCE [LARGE SCALE GENOMIC DNA]</scope>
</reference>
<dbReference type="Gene3D" id="1.10.10.60">
    <property type="entry name" value="Homeodomain-like"/>
    <property type="match status" value="1"/>
</dbReference>
<feature type="region of interest" description="Disordered" evidence="5">
    <location>
        <begin position="103"/>
        <end position="135"/>
    </location>
</feature>
<keyword evidence="3 4" id="KW-0539">Nucleus</keyword>
<keyword evidence="1 4" id="KW-0238">DNA-binding</keyword>
<dbReference type="GO" id="GO:0006355">
    <property type="term" value="P:regulation of DNA-templated transcription"/>
    <property type="evidence" value="ECO:0007669"/>
    <property type="project" value="InterPro"/>
</dbReference>
<dbReference type="InterPro" id="IPR001356">
    <property type="entry name" value="HD"/>
</dbReference>
<feature type="domain" description="Homeobox" evidence="6">
    <location>
        <begin position="127"/>
        <end position="190"/>
    </location>
</feature>
<dbReference type="AlphaFoldDB" id="A0A3P3Y8P5"/>
<evidence type="ECO:0000256" key="2">
    <source>
        <dbReference type="ARBA" id="ARBA00023155"/>
    </source>
</evidence>
<evidence type="ECO:0000313" key="7">
    <source>
        <dbReference type="EMBL" id="SPQ96541.1"/>
    </source>
</evidence>
<dbReference type="SUPFAM" id="SSF46689">
    <property type="entry name" value="Homeodomain-like"/>
    <property type="match status" value="1"/>
</dbReference>
<protein>
    <recommendedName>
        <fullName evidence="6">Homeobox domain-containing protein</fullName>
    </recommendedName>
</protein>
<dbReference type="CDD" id="cd00086">
    <property type="entry name" value="homeodomain"/>
    <property type="match status" value="1"/>
</dbReference>
<accession>A0A3P3Y8P5</accession>
<dbReference type="PANTHER" id="PTHR11850">
    <property type="entry name" value="HOMEOBOX PROTEIN TRANSCRIPTION FACTORS"/>
    <property type="match status" value="1"/>
</dbReference>
<evidence type="ECO:0000313" key="8">
    <source>
        <dbReference type="Proteomes" id="UP000290189"/>
    </source>
</evidence>
<sequence>MDGPDDVSAWICAAMDEMDRAEHVERPPGSTTLRSRTVLENKQPWYNGTATEVDVCRIPTFGYQSLLSVTPRICRHEEFTCDDVNFRIDVFYQTLMENLKGAFDTSRKRKRPTTRASTVTGDSTPAEATSKRRQRLPLSSIQTLQAWFTAHIDHPYPTEDEKLQICEEAGITMKQLINWFTNTRKRIWSKNGKDNQGRPRTDKR</sequence>
<evidence type="ECO:0000256" key="4">
    <source>
        <dbReference type="PROSITE-ProRule" id="PRU00108"/>
    </source>
</evidence>
<geneLocation type="mitochondrion" evidence="7"/>
<organism evidence="7 8">
    <name type="scientific">Plasmodiophora brassicae</name>
    <name type="common">Clubroot disease agent</name>
    <dbReference type="NCBI Taxonomy" id="37360"/>
    <lineage>
        <taxon>Eukaryota</taxon>
        <taxon>Sar</taxon>
        <taxon>Rhizaria</taxon>
        <taxon>Endomyxa</taxon>
        <taxon>Phytomyxea</taxon>
        <taxon>Plasmodiophorida</taxon>
        <taxon>Plasmodiophoridae</taxon>
        <taxon>Plasmodiophora</taxon>
    </lineage>
</organism>